<keyword evidence="2" id="KW-1185">Reference proteome</keyword>
<evidence type="ECO:0000313" key="1">
    <source>
        <dbReference type="EMBL" id="GAA4083665.1"/>
    </source>
</evidence>
<dbReference type="EMBL" id="BAAAZY010000028">
    <property type="protein sequence ID" value="GAA4083665.1"/>
    <property type="molecule type" value="Genomic_DNA"/>
</dbReference>
<proteinExistence type="predicted"/>
<accession>A0ABP7W8W5</accession>
<protein>
    <submittedName>
        <fullName evidence="1">Uncharacterized protein</fullName>
    </submittedName>
</protein>
<gene>
    <name evidence="1" type="ORF">GCM10022233_76790</name>
</gene>
<evidence type="ECO:0000313" key="2">
    <source>
        <dbReference type="Proteomes" id="UP001499984"/>
    </source>
</evidence>
<organism evidence="1 2">
    <name type="scientific">Streptomyces shaanxiensis</name>
    <dbReference type="NCBI Taxonomy" id="653357"/>
    <lineage>
        <taxon>Bacteria</taxon>
        <taxon>Bacillati</taxon>
        <taxon>Actinomycetota</taxon>
        <taxon>Actinomycetes</taxon>
        <taxon>Kitasatosporales</taxon>
        <taxon>Streptomycetaceae</taxon>
        <taxon>Streptomyces</taxon>
    </lineage>
</organism>
<name>A0ABP7W8W5_9ACTN</name>
<sequence length="66" mass="6618">MFVTDSDVAAERVLARLPQPVGQAVACEVLVVVASAGTAATPTVAAMSATVVAHAALFRPITSPGR</sequence>
<reference evidence="2" key="1">
    <citation type="journal article" date="2019" name="Int. J. Syst. Evol. Microbiol.">
        <title>The Global Catalogue of Microorganisms (GCM) 10K type strain sequencing project: providing services to taxonomists for standard genome sequencing and annotation.</title>
        <authorList>
            <consortium name="The Broad Institute Genomics Platform"/>
            <consortium name="The Broad Institute Genome Sequencing Center for Infectious Disease"/>
            <person name="Wu L."/>
            <person name="Ma J."/>
        </authorList>
    </citation>
    <scope>NUCLEOTIDE SEQUENCE [LARGE SCALE GENOMIC DNA]</scope>
    <source>
        <strain evidence="2">JCM 16925</strain>
    </source>
</reference>
<dbReference type="Proteomes" id="UP001499984">
    <property type="component" value="Unassembled WGS sequence"/>
</dbReference>
<comment type="caution">
    <text evidence="1">The sequence shown here is derived from an EMBL/GenBank/DDBJ whole genome shotgun (WGS) entry which is preliminary data.</text>
</comment>